<organism evidence="1 2">
    <name type="scientific">Melastoma candidum</name>
    <dbReference type="NCBI Taxonomy" id="119954"/>
    <lineage>
        <taxon>Eukaryota</taxon>
        <taxon>Viridiplantae</taxon>
        <taxon>Streptophyta</taxon>
        <taxon>Embryophyta</taxon>
        <taxon>Tracheophyta</taxon>
        <taxon>Spermatophyta</taxon>
        <taxon>Magnoliopsida</taxon>
        <taxon>eudicotyledons</taxon>
        <taxon>Gunneridae</taxon>
        <taxon>Pentapetalae</taxon>
        <taxon>rosids</taxon>
        <taxon>malvids</taxon>
        <taxon>Myrtales</taxon>
        <taxon>Melastomataceae</taxon>
        <taxon>Melastomatoideae</taxon>
        <taxon>Melastomateae</taxon>
        <taxon>Melastoma</taxon>
    </lineage>
</organism>
<evidence type="ECO:0000313" key="2">
    <source>
        <dbReference type="Proteomes" id="UP001057402"/>
    </source>
</evidence>
<reference evidence="2" key="1">
    <citation type="journal article" date="2023" name="Front. Plant Sci.">
        <title>Chromosomal-level genome assembly of Melastoma candidum provides insights into trichome evolution.</title>
        <authorList>
            <person name="Zhong Y."/>
            <person name="Wu W."/>
            <person name="Sun C."/>
            <person name="Zou P."/>
            <person name="Liu Y."/>
            <person name="Dai S."/>
            <person name="Zhou R."/>
        </authorList>
    </citation>
    <scope>NUCLEOTIDE SEQUENCE [LARGE SCALE GENOMIC DNA]</scope>
</reference>
<protein>
    <submittedName>
        <fullName evidence="1">Uncharacterized protein</fullName>
    </submittedName>
</protein>
<proteinExistence type="predicted"/>
<dbReference type="EMBL" id="CM042881">
    <property type="protein sequence ID" value="KAI4384783.1"/>
    <property type="molecule type" value="Genomic_DNA"/>
</dbReference>
<gene>
    <name evidence="1" type="ORF">MLD38_002887</name>
</gene>
<dbReference type="Proteomes" id="UP001057402">
    <property type="component" value="Chromosome 2"/>
</dbReference>
<comment type="caution">
    <text evidence="1">The sequence shown here is derived from an EMBL/GenBank/DDBJ whole genome shotgun (WGS) entry which is preliminary data.</text>
</comment>
<name>A0ACB9S590_9MYRT</name>
<keyword evidence="2" id="KW-1185">Reference proteome</keyword>
<evidence type="ECO:0000313" key="1">
    <source>
        <dbReference type="EMBL" id="KAI4384783.1"/>
    </source>
</evidence>
<accession>A0ACB9S590</accession>
<sequence length="303" mass="32137">MSSRYEVEVTLTSAKDLKNVNWRHGPLQPYAVVWVDPSNKCSTKVDREGDTSPYWDETLVLPIPPNTPPEDSTLYVDVVHAGSEEGTKPLIGSARFKLRDVLDDAGLGEPLKKSLQLKRPSGRPHGKVDVKVCVRIPRYRAPDAYGAPPYGVTSRDIAPPQPYGYPPYGSQAPPPPAQPYYGAPPPAGYPYPAAGYAQPAYGQAGYGQPSFGQPQPVYGQGSYGQGAYGYGQGQVPVAEGEKKKSKFGGMGTGLAVGAVAGALGGLALAEGFDALEDHIADEAADKVEDDLGYDDGGYDGDDF</sequence>